<keyword evidence="1" id="KW-1133">Transmembrane helix</keyword>
<evidence type="ECO:0000313" key="2">
    <source>
        <dbReference type="EMBL" id="ARJ55929.1"/>
    </source>
</evidence>
<evidence type="ECO:0000313" key="3">
    <source>
        <dbReference type="Proteomes" id="UP000192902"/>
    </source>
</evidence>
<keyword evidence="1" id="KW-0472">Membrane</keyword>
<dbReference type="RefSeq" id="WP_027305006.1">
    <property type="nucleotide sequence ID" value="NZ_CP020867.1"/>
</dbReference>
<dbReference type="Proteomes" id="UP000192902">
    <property type="component" value="Chromosome"/>
</dbReference>
<sequence>MFDFILYVACVLFGIGLGFLIFRNNAVKIDDFLNRSESELKEFKDKVQSKIDELKKRND</sequence>
<gene>
    <name evidence="2" type="ORF">CCUN_0274</name>
</gene>
<feature type="transmembrane region" description="Helical" evidence="1">
    <location>
        <begin position="6"/>
        <end position="22"/>
    </location>
</feature>
<dbReference type="KEGG" id="ccun:CCUN_0274"/>
<reference evidence="2 3" key="1">
    <citation type="submission" date="2017-04" db="EMBL/GenBank/DDBJ databases">
        <title>Complete genome sequence of the Campylobacter cuniculorum type strain LMG24588.</title>
        <authorList>
            <person name="Miller W.G."/>
            <person name="Yee E."/>
            <person name="Revez J."/>
            <person name="Bono J.L."/>
            <person name="Rossi M."/>
        </authorList>
    </citation>
    <scope>NUCLEOTIDE SEQUENCE [LARGE SCALE GENOMIC DNA]</scope>
    <source>
        <strain evidence="2 3">LMG 24588</strain>
    </source>
</reference>
<dbReference type="STRING" id="1121267.CCUN_0274"/>
<accession>A0A1W6BV07</accession>
<dbReference type="EMBL" id="CP020867">
    <property type="protein sequence ID" value="ARJ55929.1"/>
    <property type="molecule type" value="Genomic_DNA"/>
</dbReference>
<dbReference type="AlphaFoldDB" id="A0A1W6BV07"/>
<proteinExistence type="predicted"/>
<evidence type="ECO:0000256" key="1">
    <source>
        <dbReference type="SAM" id="Phobius"/>
    </source>
</evidence>
<protein>
    <submittedName>
        <fullName evidence="2">Uncharacterized protein</fullName>
    </submittedName>
</protein>
<keyword evidence="1" id="KW-0812">Transmembrane</keyword>
<organism evidence="2 3">
    <name type="scientific">Campylobacter cuniculorum DSM 23162 = LMG 24588</name>
    <dbReference type="NCBI Taxonomy" id="1121267"/>
    <lineage>
        <taxon>Bacteria</taxon>
        <taxon>Pseudomonadati</taxon>
        <taxon>Campylobacterota</taxon>
        <taxon>Epsilonproteobacteria</taxon>
        <taxon>Campylobacterales</taxon>
        <taxon>Campylobacteraceae</taxon>
        <taxon>Campylobacter</taxon>
    </lineage>
</organism>
<name>A0A1W6BV07_9BACT</name>